<dbReference type="Gene3D" id="3.40.50.11980">
    <property type="match status" value="1"/>
</dbReference>
<organism evidence="9 10">
    <name type="scientific">Quillaja saponaria</name>
    <name type="common">Soap bark tree</name>
    <dbReference type="NCBI Taxonomy" id="32244"/>
    <lineage>
        <taxon>Eukaryota</taxon>
        <taxon>Viridiplantae</taxon>
        <taxon>Streptophyta</taxon>
        <taxon>Embryophyta</taxon>
        <taxon>Tracheophyta</taxon>
        <taxon>Spermatophyta</taxon>
        <taxon>Magnoliopsida</taxon>
        <taxon>eudicotyledons</taxon>
        <taxon>Gunneridae</taxon>
        <taxon>Pentapetalae</taxon>
        <taxon>rosids</taxon>
        <taxon>fabids</taxon>
        <taxon>Fabales</taxon>
        <taxon>Quillajaceae</taxon>
        <taxon>Quillaja</taxon>
    </lineage>
</organism>
<evidence type="ECO:0000256" key="4">
    <source>
        <dbReference type="ARBA" id="ARBA00022801"/>
    </source>
</evidence>
<reference evidence="9" key="1">
    <citation type="journal article" date="2023" name="Science">
        <title>Elucidation of the pathway for biosynthesis of saponin adjuvants from the soapbark tree.</title>
        <authorList>
            <person name="Reed J."/>
            <person name="Orme A."/>
            <person name="El-Demerdash A."/>
            <person name="Owen C."/>
            <person name="Martin L.B.B."/>
            <person name="Misra R.C."/>
            <person name="Kikuchi S."/>
            <person name="Rejzek M."/>
            <person name="Martin A.C."/>
            <person name="Harkess A."/>
            <person name="Leebens-Mack J."/>
            <person name="Louveau T."/>
            <person name="Stephenson M.J."/>
            <person name="Osbourn A."/>
        </authorList>
    </citation>
    <scope>NUCLEOTIDE SEQUENCE</scope>
    <source>
        <strain evidence="9">S10</strain>
    </source>
</reference>
<dbReference type="InterPro" id="IPR031595">
    <property type="entry name" value="PRORP_C"/>
</dbReference>
<dbReference type="Pfam" id="PF16953">
    <property type="entry name" value="PRORP"/>
    <property type="match status" value="1"/>
</dbReference>
<evidence type="ECO:0000259" key="8">
    <source>
        <dbReference type="Pfam" id="PF16953"/>
    </source>
</evidence>
<comment type="subcellular location">
    <subcellularLocation>
        <location evidence="1">Mitochondrion</location>
    </subcellularLocation>
</comment>
<keyword evidence="10" id="KW-1185">Reference proteome</keyword>
<protein>
    <submittedName>
        <fullName evidence="9">Proteinaceous RNase P 1, chloroplastic/mitochondrial-like</fullName>
    </submittedName>
</protein>
<dbReference type="GO" id="GO:0046872">
    <property type="term" value="F:metal ion binding"/>
    <property type="evidence" value="ECO:0007669"/>
    <property type="project" value="UniProtKB-KW"/>
</dbReference>
<accession>A0AAD7VFE5</accession>
<keyword evidence="6" id="KW-0809">Transit peptide</keyword>
<feature type="domain" description="PRORP" evidence="8">
    <location>
        <begin position="42"/>
        <end position="197"/>
    </location>
</feature>
<evidence type="ECO:0000256" key="5">
    <source>
        <dbReference type="ARBA" id="ARBA00022833"/>
    </source>
</evidence>
<sequence>MEKGVLEVGDGRCRRLRWMRLACAVHVVRSLLALILTRKRLNFATSLTRLVCQREVKADFNQFQEWLQQQGSFVDGANVGLVNQHNFSFFQLLTAVKQLRQMNPSKRLPLIILHRGCVTGGPALNPNSKKQLEGWEKAGALSSTPHGSNDDRYWLYAAVSCEYLLVTNDEMRDHLFQLLGTNFFPRWKEKDQVWLSVSFKMWTFSPRASPLFNSYSGIGQCVDGVRKTLTHLHGCTMRHMTPAHQDISTNYPTAQFPSAVDGSIDL</sequence>
<evidence type="ECO:0000313" key="10">
    <source>
        <dbReference type="Proteomes" id="UP001163823"/>
    </source>
</evidence>
<evidence type="ECO:0000313" key="9">
    <source>
        <dbReference type="EMBL" id="KAJ7973614.1"/>
    </source>
</evidence>
<dbReference type="GO" id="GO:0004526">
    <property type="term" value="F:ribonuclease P activity"/>
    <property type="evidence" value="ECO:0007669"/>
    <property type="project" value="TreeGrafter"/>
</dbReference>
<dbReference type="Proteomes" id="UP001163823">
    <property type="component" value="Chromosome 4"/>
</dbReference>
<dbReference type="AlphaFoldDB" id="A0AAD7VFE5"/>
<dbReference type="PANTHER" id="PTHR13547:SF1">
    <property type="entry name" value="MITOCHONDRIAL RIBONUCLEASE P CATALYTIC SUBUNIT"/>
    <property type="match status" value="1"/>
</dbReference>
<evidence type="ECO:0000256" key="2">
    <source>
        <dbReference type="ARBA" id="ARBA00007626"/>
    </source>
</evidence>
<dbReference type="KEGG" id="qsa:O6P43_011316"/>
<comment type="similarity">
    <text evidence="2">Belongs to the PPR family. P subfamily.</text>
</comment>
<evidence type="ECO:0000256" key="3">
    <source>
        <dbReference type="ARBA" id="ARBA00022723"/>
    </source>
</evidence>
<dbReference type="EMBL" id="JARAOO010000004">
    <property type="protein sequence ID" value="KAJ7973614.1"/>
    <property type="molecule type" value="Genomic_DNA"/>
</dbReference>
<keyword evidence="4" id="KW-0378">Hydrolase</keyword>
<keyword evidence="5" id="KW-0862">Zinc</keyword>
<dbReference type="GO" id="GO:0001682">
    <property type="term" value="P:tRNA 5'-leader removal"/>
    <property type="evidence" value="ECO:0007669"/>
    <property type="project" value="TreeGrafter"/>
</dbReference>
<evidence type="ECO:0000256" key="7">
    <source>
        <dbReference type="ARBA" id="ARBA00023128"/>
    </source>
</evidence>
<proteinExistence type="inferred from homology"/>
<evidence type="ECO:0000256" key="1">
    <source>
        <dbReference type="ARBA" id="ARBA00004173"/>
    </source>
</evidence>
<gene>
    <name evidence="9" type="ORF">O6P43_011316</name>
</gene>
<dbReference type="GO" id="GO:0005739">
    <property type="term" value="C:mitochondrion"/>
    <property type="evidence" value="ECO:0007669"/>
    <property type="project" value="UniProtKB-SubCell"/>
</dbReference>
<comment type="caution">
    <text evidence="9">The sequence shown here is derived from an EMBL/GenBank/DDBJ whole genome shotgun (WGS) entry which is preliminary data.</text>
</comment>
<keyword evidence="3" id="KW-0479">Metal-binding</keyword>
<evidence type="ECO:0000256" key="6">
    <source>
        <dbReference type="ARBA" id="ARBA00022946"/>
    </source>
</evidence>
<keyword evidence="7" id="KW-0496">Mitochondrion</keyword>
<dbReference type="PANTHER" id="PTHR13547">
    <property type="match status" value="1"/>
</dbReference>
<name>A0AAD7VFE5_QUISA</name>